<evidence type="ECO:0000313" key="7">
    <source>
        <dbReference type="Proteomes" id="UP000008722"/>
    </source>
</evidence>
<evidence type="ECO:0000256" key="1">
    <source>
        <dbReference type="ARBA" id="ARBA00005417"/>
    </source>
</evidence>
<evidence type="ECO:0000313" key="6">
    <source>
        <dbReference type="EMBL" id="ADR36250.1"/>
    </source>
</evidence>
<dbReference type="CDD" id="cd03230">
    <property type="entry name" value="ABC_DR_subfamily_A"/>
    <property type="match status" value="1"/>
</dbReference>
<organism evidence="6 7">
    <name type="scientific">Oceanithermus profundus (strain DSM 14977 / NBRC 100410 / VKM B-2274 / 506)</name>
    <dbReference type="NCBI Taxonomy" id="670487"/>
    <lineage>
        <taxon>Bacteria</taxon>
        <taxon>Thermotogati</taxon>
        <taxon>Deinococcota</taxon>
        <taxon>Deinococci</taxon>
        <taxon>Thermales</taxon>
        <taxon>Thermaceae</taxon>
        <taxon>Oceanithermus</taxon>
    </lineage>
</organism>
<dbReference type="PROSITE" id="PS50893">
    <property type="entry name" value="ABC_TRANSPORTER_2"/>
    <property type="match status" value="1"/>
</dbReference>
<keyword evidence="3" id="KW-0547">Nucleotide-binding</keyword>
<evidence type="ECO:0000256" key="2">
    <source>
        <dbReference type="ARBA" id="ARBA00022448"/>
    </source>
</evidence>
<keyword evidence="7" id="KW-1185">Reference proteome</keyword>
<gene>
    <name evidence="6" type="ordered locus">Ocepr_0793</name>
</gene>
<dbReference type="KEGG" id="opr:Ocepr_0793"/>
<comment type="similarity">
    <text evidence="1">Belongs to the ABC transporter superfamily.</text>
</comment>
<sequence>MMTAIETQGLSKRYGDLVAVDGLDLHVEQGEVFGLLGPNGSGKTTTILMLLGLTEPTSGRVRVLGHDPVREPLSVKRRVGYLPDTVGFYDDLSGRENLRYTAALNGMRGPGVDARIDEALDSMGLTDAADRPVRTYSRGMKQRLGLADVLLKEPQLVILDEPTLGLDPQAAHEFLGLIRALGDRGLTVLLSSHLLHQVQTVTDRVGLFRKGRMALVGSVPELARQVLGGAYRIHLEAEGEDLEAALGGLSGVLRVRRDGARYLLEAERDLRDDAARAVVRRGGRLLRLDLEEPDLDEVYRAYFEEVSHGDAA</sequence>
<dbReference type="PANTHER" id="PTHR43335:SF11">
    <property type="entry name" value="ABC TRANSPORTER RELATED"/>
    <property type="match status" value="1"/>
</dbReference>
<dbReference type="Gene3D" id="3.40.50.300">
    <property type="entry name" value="P-loop containing nucleotide triphosphate hydrolases"/>
    <property type="match status" value="1"/>
</dbReference>
<name>E4U7C1_OCEP5</name>
<dbReference type="InterPro" id="IPR003439">
    <property type="entry name" value="ABC_transporter-like_ATP-bd"/>
</dbReference>
<proteinExistence type="inferred from homology"/>
<reference evidence="6 7" key="2">
    <citation type="journal article" date="2011" name="Stand. Genomic Sci.">
        <title>Complete genome sequence of Oceanithermus profundus type strain (506).</title>
        <authorList>
            <person name="Pati A."/>
            <person name="Zhang X."/>
            <person name="Lapidus A."/>
            <person name="Nolan M."/>
            <person name="Lucas S."/>
            <person name="Del Rio T.G."/>
            <person name="Tice H."/>
            <person name="Cheng J.F."/>
            <person name="Tapia R."/>
            <person name="Han C."/>
            <person name="Goodwin L."/>
            <person name="Pitluck S."/>
            <person name="Liolios K."/>
            <person name="Pagani I."/>
            <person name="Ivanova N."/>
            <person name="Mavromatis K."/>
            <person name="Chen A."/>
            <person name="Palaniappan K."/>
            <person name="Hauser L."/>
            <person name="Jeffries C.D."/>
            <person name="Brambilla E.M."/>
            <person name="Rohl A."/>
            <person name="Mwirichia R."/>
            <person name="Rohde M."/>
            <person name="Tindall B.J."/>
            <person name="Sikorski J."/>
            <person name="Wirth R."/>
            <person name="Goker M."/>
            <person name="Woyke T."/>
            <person name="Detter J.C."/>
            <person name="Bristow J."/>
            <person name="Eisen J.A."/>
            <person name="Markowitz V."/>
            <person name="Hugenholtz P."/>
            <person name="Kyrpides N.C."/>
            <person name="Klenk H.P."/>
            <person name="Land M."/>
        </authorList>
    </citation>
    <scope>NUCLEOTIDE SEQUENCE [LARGE SCALE GENOMIC DNA]</scope>
    <source>
        <strain evidence="7">DSM 14977 / NBRC 100410 / VKM B-2274 / 506</strain>
    </source>
</reference>
<dbReference type="eggNOG" id="COG1131">
    <property type="taxonomic scope" value="Bacteria"/>
</dbReference>
<dbReference type="GO" id="GO:0005524">
    <property type="term" value="F:ATP binding"/>
    <property type="evidence" value="ECO:0007669"/>
    <property type="project" value="UniProtKB-KW"/>
</dbReference>
<dbReference type="AlphaFoldDB" id="E4U7C1"/>
<dbReference type="GO" id="GO:0016887">
    <property type="term" value="F:ATP hydrolysis activity"/>
    <property type="evidence" value="ECO:0007669"/>
    <property type="project" value="InterPro"/>
</dbReference>
<evidence type="ECO:0000256" key="4">
    <source>
        <dbReference type="ARBA" id="ARBA00022840"/>
    </source>
</evidence>
<dbReference type="PANTHER" id="PTHR43335">
    <property type="entry name" value="ABC TRANSPORTER, ATP-BINDING PROTEIN"/>
    <property type="match status" value="1"/>
</dbReference>
<dbReference type="STRING" id="670487.Ocepr_0793"/>
<dbReference type="EMBL" id="CP002361">
    <property type="protein sequence ID" value="ADR36250.1"/>
    <property type="molecule type" value="Genomic_DNA"/>
</dbReference>
<evidence type="ECO:0000256" key="3">
    <source>
        <dbReference type="ARBA" id="ARBA00022741"/>
    </source>
</evidence>
<dbReference type="HOGENOM" id="CLU_000604_1_2_0"/>
<accession>E4U7C1</accession>
<keyword evidence="2" id="KW-0813">Transport</keyword>
<dbReference type="Pfam" id="PF00005">
    <property type="entry name" value="ABC_tran"/>
    <property type="match status" value="1"/>
</dbReference>
<protein>
    <submittedName>
        <fullName evidence="6">ABC transporter related protein</fullName>
    </submittedName>
</protein>
<dbReference type="Proteomes" id="UP000008722">
    <property type="component" value="Chromosome"/>
</dbReference>
<feature type="domain" description="ABC transporter" evidence="5">
    <location>
        <begin position="5"/>
        <end position="235"/>
    </location>
</feature>
<dbReference type="InterPro" id="IPR003593">
    <property type="entry name" value="AAA+_ATPase"/>
</dbReference>
<dbReference type="SUPFAM" id="SSF52540">
    <property type="entry name" value="P-loop containing nucleoside triphosphate hydrolases"/>
    <property type="match status" value="1"/>
</dbReference>
<dbReference type="InterPro" id="IPR027417">
    <property type="entry name" value="P-loop_NTPase"/>
</dbReference>
<evidence type="ECO:0000259" key="5">
    <source>
        <dbReference type="PROSITE" id="PS50893"/>
    </source>
</evidence>
<reference evidence="7" key="1">
    <citation type="submission" date="2010-11" db="EMBL/GenBank/DDBJ databases">
        <title>The complete sequence of chromosome of Oceanithermus profundus DSM 14977.</title>
        <authorList>
            <consortium name="US DOE Joint Genome Institute (JGI-PGF)"/>
            <person name="Lucas S."/>
            <person name="Copeland A."/>
            <person name="Lapidus A."/>
            <person name="Bruce D."/>
            <person name="Goodwin L."/>
            <person name="Pitluck S."/>
            <person name="Kyrpides N."/>
            <person name="Mavromatis K."/>
            <person name="Pagani I."/>
            <person name="Ivanova N."/>
            <person name="Zhang X."/>
            <person name="Brettin T."/>
            <person name="Detter J.C."/>
            <person name="Tapia R."/>
            <person name="Han C."/>
            <person name="Land M."/>
            <person name="Hauser L."/>
            <person name="Markowitz V."/>
            <person name="Cheng J.-F."/>
            <person name="Hugenholtz P."/>
            <person name="Woyke T."/>
            <person name="Wu D."/>
            <person name="Tindall B."/>
            <person name="Faehnrich R."/>
            <person name="Brambilla E."/>
            <person name="Klenk H.-P."/>
            <person name="Eisen J.A."/>
        </authorList>
    </citation>
    <scope>NUCLEOTIDE SEQUENCE [LARGE SCALE GENOMIC DNA]</scope>
    <source>
        <strain evidence="7">DSM 14977 / NBRC 100410 / VKM B-2274 / 506</strain>
    </source>
</reference>
<dbReference type="SMART" id="SM00382">
    <property type="entry name" value="AAA"/>
    <property type="match status" value="1"/>
</dbReference>
<keyword evidence="4" id="KW-0067">ATP-binding</keyword>